<dbReference type="RefSeq" id="WP_219853611.1">
    <property type="nucleotide sequence ID" value="NZ_BLRU01000590.1"/>
</dbReference>
<organism evidence="1 2">
    <name type="scientific">Candidatus Hakubella thermalkaliphila</name>
    <dbReference type="NCBI Taxonomy" id="2754717"/>
    <lineage>
        <taxon>Bacteria</taxon>
        <taxon>Bacillati</taxon>
        <taxon>Actinomycetota</taxon>
        <taxon>Actinomycetota incertae sedis</taxon>
        <taxon>Candidatus Hakubellales</taxon>
        <taxon>Candidatus Hakubellaceae</taxon>
        <taxon>Candidatus Hakubella</taxon>
    </lineage>
</organism>
<dbReference type="AlphaFoldDB" id="A0A6V8NK83"/>
<evidence type="ECO:0000313" key="1">
    <source>
        <dbReference type="EMBL" id="GFP20658.1"/>
    </source>
</evidence>
<protein>
    <submittedName>
        <fullName evidence="1">Uncharacterized protein</fullName>
    </submittedName>
</protein>
<accession>A0A6V8NK83</accession>
<name>A0A6V8NK83_9ACTN</name>
<feature type="non-terminal residue" evidence="1">
    <location>
        <position position="1"/>
    </location>
</feature>
<dbReference type="Proteomes" id="UP000574717">
    <property type="component" value="Unassembled WGS sequence"/>
</dbReference>
<gene>
    <name evidence="1" type="ORF">HKBW3S03_02161</name>
</gene>
<evidence type="ECO:0000313" key="2">
    <source>
        <dbReference type="Proteomes" id="UP000574717"/>
    </source>
</evidence>
<proteinExistence type="predicted"/>
<dbReference type="EMBL" id="BLRU01000590">
    <property type="protein sequence ID" value="GFP20658.1"/>
    <property type="molecule type" value="Genomic_DNA"/>
</dbReference>
<reference evidence="1 2" key="1">
    <citation type="journal article" date="2020" name="Front. Microbiol.">
        <title>Single-cell genomics of novel Actinobacteria with the Wood-Ljungdahl pathway discovered in a serpentinizing system.</title>
        <authorList>
            <person name="Merino N."/>
            <person name="Kawai M."/>
            <person name="Boyd E.S."/>
            <person name="Colman D.R."/>
            <person name="McGlynn S.E."/>
            <person name="Nealson K.H."/>
            <person name="Kurokawa K."/>
            <person name="Hongoh Y."/>
        </authorList>
    </citation>
    <scope>NUCLEOTIDE SEQUENCE [LARGE SCALE GENOMIC DNA]</scope>
    <source>
        <strain evidence="1 2">S03</strain>
    </source>
</reference>
<sequence length="112" mass="13028">RLPSPSWAELLSGFSWVFNLREGNGELIYPDREEGELICAVKKGIPDWPEPTQWDDESVILKWNYQFTENYLKQSELDKIRLTAPRHPIMDRGGAQRCGASFRRKVPTHTRV</sequence>
<comment type="caution">
    <text evidence="1">The sequence shown here is derived from an EMBL/GenBank/DDBJ whole genome shotgun (WGS) entry which is preliminary data.</text>
</comment>